<feature type="compositionally biased region" description="Polar residues" evidence="4">
    <location>
        <begin position="17"/>
        <end position="26"/>
    </location>
</feature>
<feature type="short sequence motif" description="Histidine triad motif" evidence="2 3">
    <location>
        <begin position="166"/>
        <end position="170"/>
    </location>
</feature>
<evidence type="ECO:0000256" key="3">
    <source>
        <dbReference type="PROSITE-ProRule" id="PRU00464"/>
    </source>
</evidence>
<dbReference type="InterPro" id="IPR019808">
    <property type="entry name" value="Histidine_triad_CS"/>
</dbReference>
<sequence>MNPNQHPFPFLVRETTHSPNAGSAQPETHDFSPDCPFCMIAKTYPPISPLKAAYPPSTPVSQTSSFQTLLSPDKLDPPSFVLFSSEHAIAFLDIMPLTRGHVLVAPRNHRIKVGNLSPQEMAEIGSVLPLLARAVMRAVMPDIPHADADYNIVQNNGPGAAQVVPHVHFHIVPRPPFNYVYPDLQRQQQQRSGGNKYPPSRQPEGRQRAAILFGRGQREDLDYEDAEVLVQSMRRCVREEWEMTFGNDAGNDTGIGVADRDGRSGGGKNGTWKV</sequence>
<dbReference type="Pfam" id="PF01230">
    <property type="entry name" value="HIT"/>
    <property type="match status" value="1"/>
</dbReference>
<dbReference type="GO" id="GO:0009117">
    <property type="term" value="P:nucleotide metabolic process"/>
    <property type="evidence" value="ECO:0007669"/>
    <property type="project" value="TreeGrafter"/>
</dbReference>
<evidence type="ECO:0000256" key="1">
    <source>
        <dbReference type="PIRSR" id="PIRSR601310-1"/>
    </source>
</evidence>
<dbReference type="GO" id="GO:0003824">
    <property type="term" value="F:catalytic activity"/>
    <property type="evidence" value="ECO:0007669"/>
    <property type="project" value="InterPro"/>
</dbReference>
<dbReference type="EMBL" id="JAJGCB010000011">
    <property type="protein sequence ID" value="KAJ8990293.1"/>
    <property type="molecule type" value="Genomic_DNA"/>
</dbReference>
<accession>A0AAN6ES51</accession>
<dbReference type="PANTHER" id="PTHR46648:SF2">
    <property type="entry name" value="HIT DOMAIN-CONTAINING PROTEIN"/>
    <property type="match status" value="1"/>
</dbReference>
<feature type="region of interest" description="Disordered" evidence="4">
    <location>
        <begin position="1"/>
        <end position="28"/>
    </location>
</feature>
<dbReference type="InterPro" id="IPR036265">
    <property type="entry name" value="HIT-like_sf"/>
</dbReference>
<evidence type="ECO:0000256" key="2">
    <source>
        <dbReference type="PIRSR" id="PIRSR601310-3"/>
    </source>
</evidence>
<evidence type="ECO:0000256" key="4">
    <source>
        <dbReference type="SAM" id="MobiDB-lite"/>
    </source>
</evidence>
<gene>
    <name evidence="6" type="ORF">HRR80_005779</name>
</gene>
<dbReference type="Proteomes" id="UP001161757">
    <property type="component" value="Unassembled WGS sequence"/>
</dbReference>
<dbReference type="PRINTS" id="PR00332">
    <property type="entry name" value="HISTRIAD"/>
</dbReference>
<dbReference type="PROSITE" id="PS51084">
    <property type="entry name" value="HIT_2"/>
    <property type="match status" value="1"/>
</dbReference>
<dbReference type="AlphaFoldDB" id="A0AAN6ES51"/>
<reference evidence="6" key="1">
    <citation type="submission" date="2023-01" db="EMBL/GenBank/DDBJ databases">
        <title>Exophiala dermititidis isolated from Cystic Fibrosis Patient.</title>
        <authorList>
            <person name="Kurbessoian T."/>
            <person name="Crocker A."/>
            <person name="Murante D."/>
            <person name="Hogan D.A."/>
            <person name="Stajich J.E."/>
        </authorList>
    </citation>
    <scope>NUCLEOTIDE SEQUENCE</scope>
    <source>
        <strain evidence="6">Ex8</strain>
    </source>
</reference>
<feature type="active site" description="Tele-AMP-histidine intermediate" evidence="1">
    <location>
        <position position="168"/>
    </location>
</feature>
<feature type="domain" description="HIT" evidence="5">
    <location>
        <begin position="68"/>
        <end position="181"/>
    </location>
</feature>
<proteinExistence type="predicted"/>
<dbReference type="PROSITE" id="PS00892">
    <property type="entry name" value="HIT_1"/>
    <property type="match status" value="1"/>
</dbReference>
<evidence type="ECO:0000259" key="5">
    <source>
        <dbReference type="PROSITE" id="PS51084"/>
    </source>
</evidence>
<feature type="region of interest" description="Disordered" evidence="4">
    <location>
        <begin position="252"/>
        <end position="274"/>
    </location>
</feature>
<dbReference type="SUPFAM" id="SSF54197">
    <property type="entry name" value="HIT-like"/>
    <property type="match status" value="1"/>
</dbReference>
<protein>
    <recommendedName>
        <fullName evidence="5">HIT domain-containing protein</fullName>
    </recommendedName>
</protein>
<dbReference type="InterPro" id="IPR011146">
    <property type="entry name" value="HIT-like"/>
</dbReference>
<dbReference type="Gene3D" id="3.30.428.10">
    <property type="entry name" value="HIT-like"/>
    <property type="match status" value="1"/>
</dbReference>
<dbReference type="InterPro" id="IPR001310">
    <property type="entry name" value="Histidine_triad_HIT"/>
</dbReference>
<dbReference type="PANTHER" id="PTHR46648">
    <property type="entry name" value="HIT FAMILY PROTEIN 1"/>
    <property type="match status" value="1"/>
</dbReference>
<feature type="compositionally biased region" description="Gly residues" evidence="4">
    <location>
        <begin position="264"/>
        <end position="274"/>
    </location>
</feature>
<name>A0AAN6ES51_EXODE</name>
<feature type="region of interest" description="Disordered" evidence="4">
    <location>
        <begin position="186"/>
        <end position="206"/>
    </location>
</feature>
<evidence type="ECO:0000313" key="7">
    <source>
        <dbReference type="Proteomes" id="UP001161757"/>
    </source>
</evidence>
<comment type="caution">
    <text evidence="6">The sequence shown here is derived from an EMBL/GenBank/DDBJ whole genome shotgun (WGS) entry which is preliminary data.</text>
</comment>
<evidence type="ECO:0000313" key="6">
    <source>
        <dbReference type="EMBL" id="KAJ8990293.1"/>
    </source>
</evidence>
<organism evidence="6 7">
    <name type="scientific">Exophiala dermatitidis</name>
    <name type="common">Black yeast-like fungus</name>
    <name type="synonym">Wangiella dermatitidis</name>
    <dbReference type="NCBI Taxonomy" id="5970"/>
    <lineage>
        <taxon>Eukaryota</taxon>
        <taxon>Fungi</taxon>
        <taxon>Dikarya</taxon>
        <taxon>Ascomycota</taxon>
        <taxon>Pezizomycotina</taxon>
        <taxon>Eurotiomycetes</taxon>
        <taxon>Chaetothyriomycetidae</taxon>
        <taxon>Chaetothyriales</taxon>
        <taxon>Herpotrichiellaceae</taxon>
        <taxon>Exophiala</taxon>
    </lineage>
</organism>